<dbReference type="AlphaFoldDB" id="M0JEZ1"/>
<gene>
    <name evidence="1" type="ORF">C438_04042</name>
</gene>
<organism evidence="1 2">
    <name type="scientific">Haloferax denitrificans ATCC 35960</name>
    <dbReference type="NCBI Taxonomy" id="662478"/>
    <lineage>
        <taxon>Archaea</taxon>
        <taxon>Methanobacteriati</taxon>
        <taxon>Methanobacteriota</taxon>
        <taxon>Stenosarchaea group</taxon>
        <taxon>Halobacteria</taxon>
        <taxon>Halobacteriales</taxon>
        <taxon>Haloferacaceae</taxon>
        <taxon>Haloferax</taxon>
    </lineage>
</organism>
<dbReference type="PATRIC" id="fig|662478.6.peg.764"/>
<proteinExistence type="predicted"/>
<evidence type="ECO:0000313" key="2">
    <source>
        <dbReference type="Proteomes" id="UP000011553"/>
    </source>
</evidence>
<sequence>MGSAMTWTWRIDGEGEQSQTLVVTDDSGAEVSSTTANGFLWPVDDCPEFVYQAVVNNDVQAALAGDIEREK</sequence>
<name>M0JEZ1_9EURY</name>
<accession>M0JEZ1</accession>
<dbReference type="EMBL" id="AOLP01000004">
    <property type="protein sequence ID" value="EMA07526.1"/>
    <property type="molecule type" value="Genomic_DNA"/>
</dbReference>
<comment type="caution">
    <text evidence="1">The sequence shown here is derived from an EMBL/GenBank/DDBJ whole genome shotgun (WGS) entry which is preliminary data.</text>
</comment>
<keyword evidence="2" id="KW-1185">Reference proteome</keyword>
<reference evidence="1 2" key="1">
    <citation type="journal article" date="2014" name="PLoS Genet.">
        <title>Phylogenetically driven sequencing of extremely halophilic archaea reveals strategies for static and dynamic osmo-response.</title>
        <authorList>
            <person name="Becker E.A."/>
            <person name="Seitzer P.M."/>
            <person name="Tritt A."/>
            <person name="Larsen D."/>
            <person name="Krusor M."/>
            <person name="Yao A.I."/>
            <person name="Wu D."/>
            <person name="Madern D."/>
            <person name="Eisen J.A."/>
            <person name="Darling A.E."/>
            <person name="Facciotti M.T."/>
        </authorList>
    </citation>
    <scope>NUCLEOTIDE SEQUENCE [LARGE SCALE GENOMIC DNA]</scope>
    <source>
        <strain evidence="1 2">ATCC 35960</strain>
    </source>
</reference>
<evidence type="ECO:0000313" key="1">
    <source>
        <dbReference type="EMBL" id="EMA07526.1"/>
    </source>
</evidence>
<protein>
    <submittedName>
        <fullName evidence="1">Uncharacterized protein</fullName>
    </submittedName>
</protein>
<dbReference type="Proteomes" id="UP000011553">
    <property type="component" value="Unassembled WGS sequence"/>
</dbReference>